<dbReference type="SUPFAM" id="SSF53850">
    <property type="entry name" value="Periplasmic binding protein-like II"/>
    <property type="match status" value="1"/>
</dbReference>
<reference evidence="4 5" key="1">
    <citation type="submission" date="2023-07" db="EMBL/GenBank/DDBJ databases">
        <title>Genomic Encyclopedia of Type Strains, Phase IV (KMG-IV): sequencing the most valuable type-strain genomes for metagenomic binning, comparative biology and taxonomic classification.</title>
        <authorList>
            <person name="Goeker M."/>
        </authorList>
    </citation>
    <scope>NUCLEOTIDE SEQUENCE [LARGE SCALE GENOMIC DNA]</scope>
    <source>
        <strain evidence="4 5">DSM 5896</strain>
    </source>
</reference>
<evidence type="ECO:0000256" key="3">
    <source>
        <dbReference type="SAM" id="SignalP"/>
    </source>
</evidence>
<proteinExistence type="inferred from homology"/>
<dbReference type="Proteomes" id="UP001237448">
    <property type="component" value="Unassembled WGS sequence"/>
</dbReference>
<comment type="caution">
    <text evidence="4">The sequence shown here is derived from an EMBL/GenBank/DDBJ whole genome shotgun (WGS) entry which is preliminary data.</text>
</comment>
<sequence>MSFRSPGLPLRGRGPGRIRGLTGLVLLAGAVAVASTPAAADAVKLTLYSAQHQQMVEMLTSGFTKQTGIEVAVHKGEAPEIANQIAQEGSSSPADLYITENSPELLLLEEKGLLAKVDPATLASVPSAYSSPTGAWVGVLARENVLVYNKSMIGEGDLPASLLDLAKPAWKGKVAIAPTDADFMPLLSAVKVLVGKDGAIAWLKGLKDNAAVYDDDEGVVAAVDRGSAATGIINSYYFERYRVETGDDKIHSAIHHFGGGDAGALVNVSGAAVLKSSHNQEAAQKFLAYIVSKPAQAALAASDVDFEYPLAAGVPANPALKPFAQLQPPRIDLAHLGDDQDAAEMLREAGLL</sequence>
<accession>A0ABU0FE14</accession>
<dbReference type="Gene3D" id="3.40.190.10">
    <property type="entry name" value="Periplasmic binding protein-like II"/>
    <property type="match status" value="2"/>
</dbReference>
<name>A0ABU0FE14_9HYPH</name>
<evidence type="ECO:0000256" key="2">
    <source>
        <dbReference type="ARBA" id="ARBA00022729"/>
    </source>
</evidence>
<comment type="similarity">
    <text evidence="1">Belongs to the bacterial solute-binding protein 1 family.</text>
</comment>
<evidence type="ECO:0000313" key="5">
    <source>
        <dbReference type="Proteomes" id="UP001237448"/>
    </source>
</evidence>
<dbReference type="PANTHER" id="PTHR30006:SF15">
    <property type="entry name" value="IRON-UTILIZATION PERIPLASMIC PROTEIN"/>
    <property type="match status" value="1"/>
</dbReference>
<dbReference type="Pfam" id="PF13343">
    <property type="entry name" value="SBP_bac_6"/>
    <property type="match status" value="1"/>
</dbReference>
<evidence type="ECO:0000313" key="4">
    <source>
        <dbReference type="EMBL" id="MDQ0392766.1"/>
    </source>
</evidence>
<feature type="chain" id="PRO_5046352658" evidence="3">
    <location>
        <begin position="41"/>
        <end position="352"/>
    </location>
</feature>
<evidence type="ECO:0000256" key="1">
    <source>
        <dbReference type="ARBA" id="ARBA00008520"/>
    </source>
</evidence>
<organism evidence="4 5">
    <name type="scientific">Labrys monachus</name>
    <dbReference type="NCBI Taxonomy" id="217067"/>
    <lineage>
        <taxon>Bacteria</taxon>
        <taxon>Pseudomonadati</taxon>
        <taxon>Pseudomonadota</taxon>
        <taxon>Alphaproteobacteria</taxon>
        <taxon>Hyphomicrobiales</taxon>
        <taxon>Xanthobacteraceae</taxon>
        <taxon>Labrys</taxon>
    </lineage>
</organism>
<dbReference type="InterPro" id="IPR026045">
    <property type="entry name" value="Ferric-bd"/>
</dbReference>
<dbReference type="EMBL" id="JAUSVK010000001">
    <property type="protein sequence ID" value="MDQ0392766.1"/>
    <property type="molecule type" value="Genomic_DNA"/>
</dbReference>
<keyword evidence="5" id="KW-1185">Reference proteome</keyword>
<keyword evidence="2 3" id="KW-0732">Signal</keyword>
<feature type="signal peptide" evidence="3">
    <location>
        <begin position="1"/>
        <end position="40"/>
    </location>
</feature>
<dbReference type="PIRSF" id="PIRSF002825">
    <property type="entry name" value="CfbpA"/>
    <property type="match status" value="1"/>
</dbReference>
<protein>
    <submittedName>
        <fullName evidence="4">Iron(III) transport system substrate-binding protein</fullName>
    </submittedName>
</protein>
<dbReference type="PANTHER" id="PTHR30006">
    <property type="entry name" value="THIAMINE-BINDING PERIPLASMIC PROTEIN-RELATED"/>
    <property type="match status" value="1"/>
</dbReference>
<gene>
    <name evidence="4" type="ORF">J3R73_002558</name>
</gene>
<dbReference type="RefSeq" id="WP_307427147.1">
    <property type="nucleotide sequence ID" value="NZ_JAUSVK010000001.1"/>
</dbReference>